<dbReference type="SMART" id="SM00950">
    <property type="entry name" value="Piwi"/>
    <property type="match status" value="1"/>
</dbReference>
<feature type="compositionally biased region" description="Gly residues" evidence="1">
    <location>
        <begin position="25"/>
        <end position="52"/>
    </location>
</feature>
<dbReference type="InterPro" id="IPR003100">
    <property type="entry name" value="PAZ_dom"/>
</dbReference>
<dbReference type="SUPFAM" id="SSF53098">
    <property type="entry name" value="Ribonuclease H-like"/>
    <property type="match status" value="1"/>
</dbReference>
<feature type="region of interest" description="Disordered" evidence="1">
    <location>
        <begin position="1"/>
        <end position="53"/>
    </location>
</feature>
<dbReference type="RefSeq" id="XP_042999569.1">
    <property type="nucleotide sequence ID" value="XM_043143634.1"/>
</dbReference>
<dbReference type="GO" id="GO:0003723">
    <property type="term" value="F:RNA binding"/>
    <property type="evidence" value="ECO:0007669"/>
    <property type="project" value="InterPro"/>
</dbReference>
<dbReference type="Pfam" id="PF08699">
    <property type="entry name" value="ArgoL1"/>
    <property type="match status" value="1"/>
</dbReference>
<feature type="domain" description="Piwi" evidence="2">
    <location>
        <begin position="666"/>
        <end position="990"/>
    </location>
</feature>
<evidence type="ECO:0000313" key="4">
    <source>
        <dbReference type="Proteomes" id="UP000027002"/>
    </source>
</evidence>
<dbReference type="Pfam" id="PF02170">
    <property type="entry name" value="PAZ"/>
    <property type="match status" value="1"/>
</dbReference>
<dbReference type="InterPro" id="IPR036397">
    <property type="entry name" value="RNaseH_sf"/>
</dbReference>
<protein>
    <recommendedName>
        <fullName evidence="2">Piwi domain-containing protein</fullName>
    </recommendedName>
</protein>
<sequence>MADSRGRGRGGASRGRGGGRDRGAFQGGFHGSRGGGAGGGGGGGGFRGGRGGALSNESRNKVFTLDGKVPSPDPNVVKLENQVVERNRSTVEGLTGKMASLALEPSDVDIMPCRPAFGTAGTEVILWANYFPVHFKCPVLYKYDVMMAGKATAVASKGKLQTSQTKDLKGPKLHLAMQQVLSHLSAKAGKKMPLASQFKNYIISLEKLDLQENPLSVTVPREGEDQDPDIIIVSVHGPVEIRTDDLVSYARTMDDHGEKLVFPKFPDVVDVVDIILGHNARSRAGEVAAIGNSRFFPFDQAKKTASLMQDCRGLIAARGFFQSARLATGRLLLNTNVTHGVFKISGKVDEAMNHLGIQCAPAGDYRLRRLVGAFAKFLPKTRVWVTFTIENGTRVRRNKAILGLVNRLSGKIAEGDEKAPVIESGWEYPGPKQIKFWLTDDRGGRYITVFDYYKKKYGLALRDYPVLNLGTQKRPTFYPAEVVEIRPGQSVKAKLTAEETTAMLTFACRTPYENAISIAHDARGVLSYDQNPLLEKFGVSIDKNLATVSGRVLAVPVIAYIDAARKLVPVRPANGTWNMKAVRVVKPGAPISSWTYINIVGREEDGHRGVGQEAMEEFATFMADAMGVRIAKKPIRLPKHFMTQRMAMGEGLDNLFKWAGSNRIQHIMFVLARKDSSGLYAKIKRLGDCQYGIHTNCLVAKHLQKANNYTYYSNVGLKVNLKAGGVNHKLSNEFGLLKEGKTMFVGYDVTHPTNMNVTKGSEPPSLVGLVASVDRDLAQWPALAWEQRAKQEMLGAKLLQAFQSRLRLWQSRNGGSLPDNIVIFRDGVSDGQFVQVLDEELPTIREACRETYGGGGGGGGGKGRPQPKLSLIVSVKRHQTRFFPTDAASMSRSGNVKNGTVVDRGVTLAAYWDFFLTAHDALQGTARPAHYTVLLDEIFRYRYGKTAANEVERLTHELCYLFGRATKAVSICPPAYYADIVCERARAHRPEYDVSDVESVDTAGTGSSAASATVRQVHESLRDTMYYI</sequence>
<dbReference type="InterPro" id="IPR032472">
    <property type="entry name" value="ArgoL2"/>
</dbReference>
<accession>A0A8E5HUQ2</accession>
<organism evidence="3 4">
    <name type="scientific">Ustilaginoidea virens</name>
    <name type="common">Rice false smut fungus</name>
    <name type="synonym">Villosiclava virens</name>
    <dbReference type="NCBI Taxonomy" id="1159556"/>
    <lineage>
        <taxon>Eukaryota</taxon>
        <taxon>Fungi</taxon>
        <taxon>Dikarya</taxon>
        <taxon>Ascomycota</taxon>
        <taxon>Pezizomycotina</taxon>
        <taxon>Sordariomycetes</taxon>
        <taxon>Hypocreomycetidae</taxon>
        <taxon>Hypocreales</taxon>
        <taxon>Clavicipitaceae</taxon>
        <taxon>Ustilaginoidea</taxon>
    </lineage>
</organism>
<dbReference type="Gene3D" id="3.40.50.2300">
    <property type="match status" value="1"/>
</dbReference>
<dbReference type="AlphaFoldDB" id="A0A8E5HUQ2"/>
<dbReference type="SMART" id="SM01163">
    <property type="entry name" value="DUF1785"/>
    <property type="match status" value="1"/>
</dbReference>
<dbReference type="InterPro" id="IPR045246">
    <property type="entry name" value="Piwi_ago-like"/>
</dbReference>
<dbReference type="InterPro" id="IPR014811">
    <property type="entry name" value="ArgoL1"/>
</dbReference>
<dbReference type="OrthoDB" id="10252740at2759"/>
<dbReference type="GeneID" id="66066914"/>
<dbReference type="InterPro" id="IPR032474">
    <property type="entry name" value="Argonaute_N"/>
</dbReference>
<proteinExistence type="predicted"/>
<dbReference type="PROSITE" id="PS50822">
    <property type="entry name" value="PIWI"/>
    <property type="match status" value="1"/>
</dbReference>
<evidence type="ECO:0000259" key="2">
    <source>
        <dbReference type="PROSITE" id="PS50822"/>
    </source>
</evidence>
<name>A0A8E5HUQ2_USTVR</name>
<reference evidence="3" key="1">
    <citation type="submission" date="2020-03" db="EMBL/GenBank/DDBJ databases">
        <title>A mixture of massive structural variations and highly conserved coding sequences in Ustilaginoidea virens genome.</title>
        <authorList>
            <person name="Zhang K."/>
            <person name="Zhao Z."/>
            <person name="Zhang Z."/>
            <person name="Li Y."/>
            <person name="Hsiang T."/>
            <person name="Sun W."/>
        </authorList>
    </citation>
    <scope>NUCLEOTIDE SEQUENCE</scope>
    <source>
        <strain evidence="3">UV-8b</strain>
    </source>
</reference>
<dbReference type="CDD" id="cd04657">
    <property type="entry name" value="Piwi_ago-like"/>
    <property type="match status" value="1"/>
</dbReference>
<evidence type="ECO:0000256" key="1">
    <source>
        <dbReference type="SAM" id="MobiDB-lite"/>
    </source>
</evidence>
<keyword evidence="4" id="KW-1185">Reference proteome</keyword>
<dbReference type="KEGG" id="uvi:66066914"/>
<dbReference type="CDD" id="cd02846">
    <property type="entry name" value="PAZ_argonaute_like"/>
    <property type="match status" value="1"/>
</dbReference>
<dbReference type="InterPro" id="IPR003165">
    <property type="entry name" value="Piwi"/>
</dbReference>
<dbReference type="Proteomes" id="UP000027002">
    <property type="component" value="Chromosome 5"/>
</dbReference>
<dbReference type="InterPro" id="IPR036085">
    <property type="entry name" value="PAZ_dom_sf"/>
</dbReference>
<dbReference type="PANTHER" id="PTHR22891">
    <property type="entry name" value="EUKARYOTIC TRANSLATION INITIATION FACTOR 2C"/>
    <property type="match status" value="1"/>
</dbReference>
<evidence type="ECO:0000313" key="3">
    <source>
        <dbReference type="EMBL" id="QUC21896.1"/>
    </source>
</evidence>
<dbReference type="InterPro" id="IPR012337">
    <property type="entry name" value="RNaseH-like_sf"/>
</dbReference>
<dbReference type="Pfam" id="PF16488">
    <property type="entry name" value="ArgoL2"/>
    <property type="match status" value="1"/>
</dbReference>
<dbReference type="SUPFAM" id="SSF101690">
    <property type="entry name" value="PAZ domain"/>
    <property type="match status" value="1"/>
</dbReference>
<dbReference type="Pfam" id="PF16486">
    <property type="entry name" value="ArgoN"/>
    <property type="match status" value="1"/>
</dbReference>
<dbReference type="Gene3D" id="2.170.260.10">
    <property type="entry name" value="paz domain"/>
    <property type="match status" value="1"/>
</dbReference>
<dbReference type="EMBL" id="CP072757">
    <property type="protein sequence ID" value="QUC21896.1"/>
    <property type="molecule type" value="Genomic_DNA"/>
</dbReference>
<dbReference type="Pfam" id="PF02171">
    <property type="entry name" value="Piwi"/>
    <property type="match status" value="1"/>
</dbReference>
<dbReference type="Gene3D" id="3.30.420.10">
    <property type="entry name" value="Ribonuclease H-like superfamily/Ribonuclease H"/>
    <property type="match status" value="1"/>
</dbReference>
<gene>
    <name evidence="3" type="ORF">UV8b_06137</name>
</gene>